<keyword evidence="3" id="KW-1185">Reference proteome</keyword>
<name>A0A0C2R4R4_9BACL</name>
<dbReference type="AlphaFoldDB" id="A0A0C2R4R4"/>
<reference evidence="2 3" key="1">
    <citation type="submission" date="2015-01" db="EMBL/GenBank/DDBJ databases">
        <title>Genome sequencing of Jeotgalibacillus soli.</title>
        <authorList>
            <person name="Goh K.M."/>
            <person name="Chan K.-G."/>
            <person name="Yaakop A.S."/>
            <person name="Ee R."/>
            <person name="Gan H.M."/>
            <person name="Chan C.S."/>
        </authorList>
    </citation>
    <scope>NUCLEOTIDE SEQUENCE [LARGE SCALE GENOMIC DNA]</scope>
    <source>
        <strain evidence="2 3">P9</strain>
    </source>
</reference>
<keyword evidence="1" id="KW-1133">Transmembrane helix</keyword>
<protein>
    <submittedName>
        <fullName evidence="2">Uncharacterized protein</fullName>
    </submittedName>
</protein>
<dbReference type="Proteomes" id="UP000031938">
    <property type="component" value="Unassembled WGS sequence"/>
</dbReference>
<evidence type="ECO:0000256" key="1">
    <source>
        <dbReference type="SAM" id="Phobius"/>
    </source>
</evidence>
<accession>A0A0C2R4R4</accession>
<organism evidence="2 3">
    <name type="scientific">Jeotgalibacillus soli</name>
    <dbReference type="NCBI Taxonomy" id="889306"/>
    <lineage>
        <taxon>Bacteria</taxon>
        <taxon>Bacillati</taxon>
        <taxon>Bacillota</taxon>
        <taxon>Bacilli</taxon>
        <taxon>Bacillales</taxon>
        <taxon>Caryophanaceae</taxon>
        <taxon>Jeotgalibacillus</taxon>
    </lineage>
</organism>
<dbReference type="PATRIC" id="fig|889306.3.peg.2823"/>
<comment type="caution">
    <text evidence="2">The sequence shown here is derived from an EMBL/GenBank/DDBJ whole genome shotgun (WGS) entry which is preliminary data.</text>
</comment>
<keyword evidence="1" id="KW-0472">Membrane</keyword>
<proteinExistence type="predicted"/>
<evidence type="ECO:0000313" key="2">
    <source>
        <dbReference type="EMBL" id="KIL45265.1"/>
    </source>
</evidence>
<feature type="transmembrane region" description="Helical" evidence="1">
    <location>
        <begin position="21"/>
        <end position="47"/>
    </location>
</feature>
<dbReference type="EMBL" id="JXRP01000018">
    <property type="protein sequence ID" value="KIL45265.1"/>
    <property type="molecule type" value="Genomic_DNA"/>
</dbReference>
<sequence length="48" mass="5144">MTKTHVWIRPTRNLGGNGYGFYGGFGGFGYGLALGSITGIALSSAFWW</sequence>
<gene>
    <name evidence="2" type="ORF">KP78_28090</name>
</gene>
<keyword evidence="1" id="KW-0812">Transmembrane</keyword>
<dbReference type="RefSeq" id="WP_327063178.1">
    <property type="nucleotide sequence ID" value="NZ_JXRP01000018.1"/>
</dbReference>
<evidence type="ECO:0000313" key="3">
    <source>
        <dbReference type="Proteomes" id="UP000031938"/>
    </source>
</evidence>